<dbReference type="PANTHER" id="PTHR38764:SF1">
    <property type="entry name" value="ACYL CARRIER PROTEIN PHOSPHODIESTERASE"/>
    <property type="match status" value="1"/>
</dbReference>
<accession>A0A5N3R4J8</accession>
<dbReference type="GO" id="GO:0006633">
    <property type="term" value="P:fatty acid biosynthetic process"/>
    <property type="evidence" value="ECO:0007669"/>
    <property type="project" value="UniProtKB-KW"/>
</dbReference>
<dbReference type="AlphaFoldDB" id="A0A5N3R4J8"/>
<keyword evidence="1" id="KW-0444">Lipid biosynthesis</keyword>
<evidence type="ECO:0000256" key="1">
    <source>
        <dbReference type="ARBA" id="ARBA00022516"/>
    </source>
</evidence>
<evidence type="ECO:0000313" key="5">
    <source>
        <dbReference type="EMBL" id="KAB0289336.1"/>
    </source>
</evidence>
<sequence>MNFLAHLHIANHCRSDLAGNLLGDFVKGDPSKHYSQPLADGIRLHRFVDSYTDSHVISKQAKTLFRKETQRFAPIALDVFWDHCLATNWSTYSNSSLKQFCKKSHSKISQDSEAHWPENFLLVHQKMSQQRWLESYESMDSISMVLERMSLRRPRLGVLKECFDDLAANYDKLQCHFYELYPDVLERSWLHRQQQIEMLAKKNQ</sequence>
<evidence type="ECO:0000256" key="3">
    <source>
        <dbReference type="ARBA" id="ARBA00023098"/>
    </source>
</evidence>
<protein>
    <submittedName>
        <fullName evidence="5">DUF479 domain-containing protein</fullName>
    </submittedName>
</protein>
<name>A0A5N3R4J8_9VIBR</name>
<dbReference type="Proteomes" id="UP000326789">
    <property type="component" value="Unassembled WGS sequence"/>
</dbReference>
<evidence type="ECO:0000256" key="2">
    <source>
        <dbReference type="ARBA" id="ARBA00022801"/>
    </source>
</evidence>
<gene>
    <name evidence="5" type="ORF">F2P58_09665</name>
</gene>
<reference evidence="5 6" key="1">
    <citation type="submission" date="2019-09" db="EMBL/GenBank/DDBJ databases">
        <title>Whole genome sequence of Vibrio fortis.</title>
        <authorList>
            <person name="Das S.K."/>
        </authorList>
    </citation>
    <scope>NUCLEOTIDE SEQUENCE [LARGE SCALE GENOMIC DNA]</scope>
    <source>
        <strain evidence="5 6">AN60</strain>
    </source>
</reference>
<proteinExistence type="predicted"/>
<dbReference type="InterPro" id="IPR007431">
    <property type="entry name" value="ACP_PD"/>
</dbReference>
<dbReference type="EMBL" id="VWSE01000004">
    <property type="protein sequence ID" value="KAB0289336.1"/>
    <property type="molecule type" value="Genomic_DNA"/>
</dbReference>
<dbReference type="PIRSF" id="PIRSF011489">
    <property type="entry name" value="DUF479"/>
    <property type="match status" value="1"/>
</dbReference>
<comment type="caution">
    <text evidence="5">The sequence shown here is derived from an EMBL/GenBank/DDBJ whole genome shotgun (WGS) entry which is preliminary data.</text>
</comment>
<evidence type="ECO:0000313" key="6">
    <source>
        <dbReference type="Proteomes" id="UP000326789"/>
    </source>
</evidence>
<dbReference type="PANTHER" id="PTHR38764">
    <property type="entry name" value="ACYL CARRIER PROTEIN PHOSPHODIESTERASE"/>
    <property type="match status" value="1"/>
</dbReference>
<keyword evidence="2" id="KW-0378">Hydrolase</keyword>
<keyword evidence="4" id="KW-0275">Fatty acid biosynthesis</keyword>
<dbReference type="GO" id="GO:0008770">
    <property type="term" value="F:[acyl-carrier-protein] phosphodiesterase activity"/>
    <property type="evidence" value="ECO:0007669"/>
    <property type="project" value="InterPro"/>
</dbReference>
<keyword evidence="4" id="KW-0276">Fatty acid metabolism</keyword>
<evidence type="ECO:0000256" key="4">
    <source>
        <dbReference type="ARBA" id="ARBA00023160"/>
    </source>
</evidence>
<dbReference type="Pfam" id="PF04336">
    <property type="entry name" value="ACP_PD"/>
    <property type="match status" value="1"/>
</dbReference>
<organism evidence="5 6">
    <name type="scientific">Vibrio fortis</name>
    <dbReference type="NCBI Taxonomy" id="212667"/>
    <lineage>
        <taxon>Bacteria</taxon>
        <taxon>Pseudomonadati</taxon>
        <taxon>Pseudomonadota</taxon>
        <taxon>Gammaproteobacteria</taxon>
        <taxon>Vibrionales</taxon>
        <taxon>Vibrionaceae</taxon>
        <taxon>Vibrio</taxon>
    </lineage>
</organism>
<keyword evidence="3" id="KW-0443">Lipid metabolism</keyword>
<dbReference type="RefSeq" id="WP_150869626.1">
    <property type="nucleotide sequence ID" value="NZ_VWSE01000004.1"/>
</dbReference>